<dbReference type="Pfam" id="PF12293">
    <property type="entry name" value="T4BSS_DotH_IcmK"/>
    <property type="match status" value="1"/>
</dbReference>
<reference evidence="2 3" key="1">
    <citation type="journal article" date="2014" name="Genome Announc.">
        <title>Genome Sequence of Yersinia similis Y228T, a Member of the Yersinia pseudotuberculosis Complex.</title>
        <authorList>
            <person name="Sprague L.D."/>
            <person name="Neubauer H."/>
        </authorList>
    </citation>
    <scope>NUCLEOTIDE SEQUENCE [LARGE SCALE GENOMIC DNA]</scope>
    <source>
        <strain evidence="2 3">228</strain>
    </source>
</reference>
<name>A0ABM5Q3V8_9GAMM</name>
<keyword evidence="3" id="KW-1185">Reference proteome</keyword>
<organism evidence="2 3">
    <name type="scientific">Yersinia similis</name>
    <dbReference type="NCBI Taxonomy" id="367190"/>
    <lineage>
        <taxon>Bacteria</taxon>
        <taxon>Pseudomonadati</taxon>
        <taxon>Pseudomonadota</taxon>
        <taxon>Gammaproteobacteria</taxon>
        <taxon>Enterobacterales</taxon>
        <taxon>Yersiniaceae</taxon>
        <taxon>Yersinia</taxon>
    </lineage>
</organism>
<dbReference type="RefSeq" id="WP_025384540.1">
    <property type="nucleotide sequence ID" value="NZ_CGBP01000026.1"/>
</dbReference>
<gene>
    <name evidence="2" type="ORF">BF17_00285</name>
</gene>
<dbReference type="EMBL" id="CP007231">
    <property type="protein sequence ID" value="AHK22098.1"/>
    <property type="molecule type" value="Genomic_DNA"/>
</dbReference>
<keyword evidence="1" id="KW-0732">Signal</keyword>
<protein>
    <submittedName>
        <fullName evidence="2">Conjugal transfer protein TraN</fullName>
    </submittedName>
</protein>
<dbReference type="Proteomes" id="UP000019439">
    <property type="component" value="Plasmid unnamed"/>
</dbReference>
<feature type="signal peptide" evidence="1">
    <location>
        <begin position="1"/>
        <end position="19"/>
    </location>
</feature>
<evidence type="ECO:0000256" key="1">
    <source>
        <dbReference type="SAM" id="SignalP"/>
    </source>
</evidence>
<keyword evidence="2" id="KW-0614">Plasmid</keyword>
<dbReference type="InterPro" id="IPR022073">
    <property type="entry name" value="T4BSS_DotH_IcmK"/>
</dbReference>
<proteinExistence type="predicted"/>
<evidence type="ECO:0000313" key="2">
    <source>
        <dbReference type="EMBL" id="AHK22098.1"/>
    </source>
</evidence>
<dbReference type="GeneID" id="96666331"/>
<feature type="chain" id="PRO_5045278622" evidence="1">
    <location>
        <begin position="20"/>
        <end position="324"/>
    </location>
</feature>
<accession>A0ABM5Q3V8</accession>
<evidence type="ECO:0000313" key="3">
    <source>
        <dbReference type="Proteomes" id="UP000019439"/>
    </source>
</evidence>
<geneLocation type="plasmid" evidence="3"/>
<sequence>MKTLHICLLACLSAGQSFAADSPGGWQPATSAHKPAAPTAIAPAITAPSPIQEPQAKSPLPTPSAALSYAQDQATPLTGEEIKQLNRSADDASRGRAYQPTVAVPRISSLTVNLSPGSSIPILRTAMNQSSSVTFSDSTGAPWKLGAPPYNSNSAGFQVEYIAGSAIMTVQAMRRYDTGNVTVYLEGLSVPVVVNLASGEPDDKSTSQIMDSRLDLRIPMRGPDAKAMAQPETKIGIYNTVLQSFLDGIPPKDAKRLKTTGNVAATTVWQLGDDLYIRSRSEIRDEFEETQSSIDGTYLWKLPLTPYVSFSVMGRTESLTIHLE</sequence>